<evidence type="ECO:0000259" key="12">
    <source>
        <dbReference type="Pfam" id="PF00749"/>
    </source>
</evidence>
<dbReference type="InterPro" id="IPR045462">
    <property type="entry name" value="aa-tRNA-synth_I_cd-bd"/>
</dbReference>
<protein>
    <recommendedName>
        <fullName evidence="11">Glutamate--tRNA ligase</fullName>
        <ecNumber evidence="11">6.1.1.17</ecNumber>
    </recommendedName>
    <alternativeName>
        <fullName evidence="11">Glutamyl-tRNA synthetase</fullName>
        <shortName evidence="11">GluRS</shortName>
    </alternativeName>
</protein>
<dbReference type="AlphaFoldDB" id="A0A135L7E5"/>
<dbReference type="GO" id="GO:0005829">
    <property type="term" value="C:cytosol"/>
    <property type="evidence" value="ECO:0007669"/>
    <property type="project" value="TreeGrafter"/>
</dbReference>
<dbReference type="InterPro" id="IPR020751">
    <property type="entry name" value="aa-tRNA-synth_I_codon-bd_sub2"/>
</dbReference>
<dbReference type="PRINTS" id="PR00987">
    <property type="entry name" value="TRNASYNTHGLU"/>
</dbReference>
<evidence type="ECO:0000259" key="13">
    <source>
        <dbReference type="Pfam" id="PF19269"/>
    </source>
</evidence>
<dbReference type="PANTHER" id="PTHR43311">
    <property type="entry name" value="GLUTAMATE--TRNA LIGASE"/>
    <property type="match status" value="1"/>
</dbReference>
<keyword evidence="4 11" id="KW-0963">Cytoplasm</keyword>
<comment type="similarity">
    <text evidence="2 11">Belongs to the class-I aminoacyl-tRNA synthetase family. Glutamate--tRNA ligase type 1 subfamily.</text>
</comment>
<evidence type="ECO:0000256" key="3">
    <source>
        <dbReference type="ARBA" id="ARBA00011245"/>
    </source>
</evidence>
<feature type="binding site" evidence="11">
    <location>
        <position position="255"/>
    </location>
    <ligand>
        <name>ATP</name>
        <dbReference type="ChEBI" id="CHEBI:30616"/>
    </ligand>
</feature>
<sequence length="490" mass="56733">MSDQVRVRFAPSPTGHLHIGSARSALFNYLLARRKNGRFIIRIEDTDQSRNVEGAEEKLLASLKWLGLDWDESVDIGGEYGPYRSMDRLDIYRNHVDLLLKQGHAYHCYCTPEELEVERQSYIEKGETPRYSGKCRLLSPEQKETYEKEGRKPSIRFHVPEDQILKVNDAVRGEVEFDSNGIGDFVIVRPDGIPTYNFAVTIDDHLMKITHVIRGEEHLSNTPRQLVIYHAFGWDIPQFAHVSLILNQDRQKMSKRDESIIQFVEQYKTLGFLPEAIVNFVALLGWSPEGEEEILSKEEMIAQFTLERVSKSPAVFDVNKLYWMNNHYIKMASLERIYDLCLPHLQQAGLLPEKLNEEQEHWVKTLVGLYQEQLNYAKEIVDLSTVFFEEDVQYGTEEQAILAESHIPVVMEAFYKQLDELAEYQPETIQAALKSVQKETGYKGKQLFMPIRVAATGLMHGRDLPQTLYLLGKEKVLKRISRFLTIRHEK</sequence>
<dbReference type="EMBL" id="LSKU01000001">
    <property type="protein sequence ID" value="KXG44880.1"/>
    <property type="molecule type" value="Genomic_DNA"/>
</dbReference>
<dbReference type="CDD" id="cd00808">
    <property type="entry name" value="GluRS_core"/>
    <property type="match status" value="1"/>
</dbReference>
<dbReference type="Pfam" id="PF19269">
    <property type="entry name" value="Anticodon_2"/>
    <property type="match status" value="1"/>
</dbReference>
<dbReference type="Gene3D" id="1.10.10.350">
    <property type="match status" value="1"/>
</dbReference>
<comment type="subcellular location">
    <subcellularLocation>
        <location evidence="1 11">Cytoplasm</location>
    </subcellularLocation>
</comment>
<dbReference type="Pfam" id="PF00749">
    <property type="entry name" value="tRNA-synt_1c"/>
    <property type="match status" value="1"/>
</dbReference>
<dbReference type="NCBIfam" id="TIGR00464">
    <property type="entry name" value="gltX_bact"/>
    <property type="match status" value="1"/>
</dbReference>
<dbReference type="HAMAP" id="MF_00022">
    <property type="entry name" value="Glu_tRNA_synth_type1"/>
    <property type="match status" value="1"/>
</dbReference>
<dbReference type="SUPFAM" id="SSF52374">
    <property type="entry name" value="Nucleotidylyl transferase"/>
    <property type="match status" value="1"/>
</dbReference>
<evidence type="ECO:0000313" key="14">
    <source>
        <dbReference type="EMBL" id="KXG44880.1"/>
    </source>
</evidence>
<dbReference type="InterPro" id="IPR004527">
    <property type="entry name" value="Glu-tRNA-ligase_bac/mito"/>
</dbReference>
<name>A0A135L7E5_9BACI</name>
<dbReference type="Proteomes" id="UP000070352">
    <property type="component" value="Unassembled WGS sequence"/>
</dbReference>
<evidence type="ECO:0000256" key="2">
    <source>
        <dbReference type="ARBA" id="ARBA00007894"/>
    </source>
</evidence>
<gene>
    <name evidence="11" type="primary">gltX</name>
    <name evidence="14" type="ORF">U473_13285</name>
</gene>
<dbReference type="Gene3D" id="3.40.50.620">
    <property type="entry name" value="HUPs"/>
    <property type="match status" value="1"/>
</dbReference>
<proteinExistence type="inferred from homology"/>
<keyword evidence="5 11" id="KW-0436">Ligase</keyword>
<evidence type="ECO:0000256" key="6">
    <source>
        <dbReference type="ARBA" id="ARBA00022741"/>
    </source>
</evidence>
<reference evidence="14 15" key="1">
    <citation type="submission" date="2016-02" db="EMBL/GenBank/DDBJ databases">
        <title>Draft Genome for Tepidibacillus decaturensis nov. sp. Strain Z9, an Anaerobic, Moderately Thermophilic and Heterotrophic Bacterium from Deep Subsurface of the Illinois Basin, USA.</title>
        <authorList>
            <person name="Dong Y."/>
            <person name="Chang J.Y."/>
            <person name="Sanford R."/>
            <person name="Fouke B.W."/>
        </authorList>
    </citation>
    <scope>NUCLEOTIDE SEQUENCE [LARGE SCALE GENOMIC DNA]</scope>
    <source>
        <strain evidence="14 15">Z9</strain>
    </source>
</reference>
<keyword evidence="6 11" id="KW-0547">Nucleotide-binding</keyword>
<keyword evidence="15" id="KW-1185">Reference proteome</keyword>
<evidence type="ECO:0000256" key="11">
    <source>
        <dbReference type="HAMAP-Rule" id="MF_00022"/>
    </source>
</evidence>
<evidence type="ECO:0000256" key="1">
    <source>
        <dbReference type="ARBA" id="ARBA00004496"/>
    </source>
</evidence>
<comment type="caution">
    <text evidence="11">Lacks conserved residue(s) required for the propagation of feature annotation.</text>
</comment>
<dbReference type="GO" id="GO:0008270">
    <property type="term" value="F:zinc ion binding"/>
    <property type="evidence" value="ECO:0007669"/>
    <property type="project" value="InterPro"/>
</dbReference>
<dbReference type="SUPFAM" id="SSF48163">
    <property type="entry name" value="An anticodon-binding domain of class I aminoacyl-tRNA synthetases"/>
    <property type="match status" value="1"/>
</dbReference>
<comment type="catalytic activity">
    <reaction evidence="10 11">
        <text>tRNA(Glu) + L-glutamate + ATP = L-glutamyl-tRNA(Glu) + AMP + diphosphate</text>
        <dbReference type="Rhea" id="RHEA:23540"/>
        <dbReference type="Rhea" id="RHEA-COMP:9663"/>
        <dbReference type="Rhea" id="RHEA-COMP:9680"/>
        <dbReference type="ChEBI" id="CHEBI:29985"/>
        <dbReference type="ChEBI" id="CHEBI:30616"/>
        <dbReference type="ChEBI" id="CHEBI:33019"/>
        <dbReference type="ChEBI" id="CHEBI:78442"/>
        <dbReference type="ChEBI" id="CHEBI:78520"/>
        <dbReference type="ChEBI" id="CHEBI:456215"/>
        <dbReference type="EC" id="6.1.1.17"/>
    </reaction>
</comment>
<dbReference type="InterPro" id="IPR008925">
    <property type="entry name" value="aa_tRNA-synth_I_cd-bd_sf"/>
</dbReference>
<dbReference type="FunFam" id="3.40.50.620:FF:000007">
    <property type="entry name" value="Glutamate--tRNA ligase"/>
    <property type="match status" value="1"/>
</dbReference>
<dbReference type="FunFam" id="1.10.10.350:FF:000002">
    <property type="entry name" value="Glutamate--tRNA ligase"/>
    <property type="match status" value="1"/>
</dbReference>
<dbReference type="InterPro" id="IPR000924">
    <property type="entry name" value="Glu/Gln-tRNA-synth"/>
</dbReference>
<feature type="short sequence motif" description="'KMSKS' region" evidence="11">
    <location>
        <begin position="252"/>
        <end position="256"/>
    </location>
</feature>
<comment type="subunit">
    <text evidence="3 11">Monomer.</text>
</comment>
<keyword evidence="9 11" id="KW-0030">Aminoacyl-tRNA synthetase</keyword>
<evidence type="ECO:0000256" key="4">
    <source>
        <dbReference type="ARBA" id="ARBA00022490"/>
    </source>
</evidence>
<dbReference type="RefSeq" id="WP_068727159.1">
    <property type="nucleotide sequence ID" value="NZ_LSKU01000001.1"/>
</dbReference>
<evidence type="ECO:0000256" key="8">
    <source>
        <dbReference type="ARBA" id="ARBA00022917"/>
    </source>
</evidence>
<dbReference type="STRING" id="1413211.U473_13285"/>
<dbReference type="OrthoDB" id="9807503at2"/>
<dbReference type="EC" id="6.1.1.17" evidence="11"/>
<organism evidence="14 15">
    <name type="scientific">Tepidibacillus decaturensis</name>
    <dbReference type="NCBI Taxonomy" id="1413211"/>
    <lineage>
        <taxon>Bacteria</taxon>
        <taxon>Bacillati</taxon>
        <taxon>Bacillota</taxon>
        <taxon>Bacilli</taxon>
        <taxon>Bacillales</taxon>
        <taxon>Bacillaceae</taxon>
        <taxon>Tepidibacillus</taxon>
    </lineage>
</organism>
<comment type="function">
    <text evidence="11">Catalyzes the attachment of glutamate to tRNA(Glu) in a two-step reaction: glutamate is first activated by ATP to form Glu-AMP and then transferred to the acceptor end of tRNA(Glu).</text>
</comment>
<accession>A0A135L7E5</accession>
<dbReference type="GO" id="GO:0005524">
    <property type="term" value="F:ATP binding"/>
    <property type="evidence" value="ECO:0007669"/>
    <property type="project" value="UniProtKB-UniRule"/>
</dbReference>
<feature type="domain" description="Glutamyl/glutaminyl-tRNA synthetase class Ib catalytic" evidence="12">
    <location>
        <begin position="4"/>
        <end position="323"/>
    </location>
</feature>
<comment type="caution">
    <text evidence="14">The sequence shown here is derived from an EMBL/GenBank/DDBJ whole genome shotgun (WGS) entry which is preliminary data.</text>
</comment>
<evidence type="ECO:0000313" key="15">
    <source>
        <dbReference type="Proteomes" id="UP000070352"/>
    </source>
</evidence>
<dbReference type="InterPro" id="IPR014729">
    <property type="entry name" value="Rossmann-like_a/b/a_fold"/>
</dbReference>
<evidence type="ECO:0000256" key="7">
    <source>
        <dbReference type="ARBA" id="ARBA00022840"/>
    </source>
</evidence>
<evidence type="ECO:0000256" key="10">
    <source>
        <dbReference type="ARBA" id="ARBA00048351"/>
    </source>
</evidence>
<dbReference type="PANTHER" id="PTHR43311:SF2">
    <property type="entry name" value="GLUTAMATE--TRNA LIGASE, MITOCHONDRIAL-RELATED"/>
    <property type="match status" value="1"/>
</dbReference>
<dbReference type="InterPro" id="IPR020058">
    <property type="entry name" value="Glu/Gln-tRNA-synth_Ib_cat-dom"/>
</dbReference>
<dbReference type="GO" id="GO:0006424">
    <property type="term" value="P:glutamyl-tRNA aminoacylation"/>
    <property type="evidence" value="ECO:0007669"/>
    <property type="project" value="UniProtKB-UniRule"/>
</dbReference>
<dbReference type="InterPro" id="IPR033910">
    <property type="entry name" value="GluRS_core"/>
</dbReference>
<feature type="short sequence motif" description="'HIGH' region" evidence="11">
    <location>
        <begin position="11"/>
        <end position="21"/>
    </location>
</feature>
<feature type="domain" description="Aminoacyl-tRNA synthetase class I anticodon-binding" evidence="13">
    <location>
        <begin position="337"/>
        <end position="483"/>
    </location>
</feature>
<evidence type="ECO:0000256" key="5">
    <source>
        <dbReference type="ARBA" id="ARBA00022598"/>
    </source>
</evidence>
<dbReference type="GO" id="GO:0004818">
    <property type="term" value="F:glutamate-tRNA ligase activity"/>
    <property type="evidence" value="ECO:0007669"/>
    <property type="project" value="UniProtKB-UniRule"/>
</dbReference>
<evidence type="ECO:0000256" key="9">
    <source>
        <dbReference type="ARBA" id="ARBA00023146"/>
    </source>
</evidence>
<keyword evidence="7 11" id="KW-0067">ATP-binding</keyword>
<dbReference type="GO" id="GO:0000049">
    <property type="term" value="F:tRNA binding"/>
    <property type="evidence" value="ECO:0007669"/>
    <property type="project" value="InterPro"/>
</dbReference>
<dbReference type="InterPro" id="IPR049940">
    <property type="entry name" value="GluQ/Sye"/>
</dbReference>
<keyword evidence="8 11" id="KW-0648">Protein biosynthesis</keyword>